<keyword evidence="4" id="KW-1003">Cell membrane</keyword>
<evidence type="ECO:0000256" key="6">
    <source>
        <dbReference type="ARBA" id="ARBA00022692"/>
    </source>
</evidence>
<dbReference type="Proteomes" id="UP001165492">
    <property type="component" value="Unassembled WGS sequence"/>
</dbReference>
<evidence type="ECO:0000256" key="4">
    <source>
        <dbReference type="ARBA" id="ARBA00022475"/>
    </source>
</evidence>
<dbReference type="InterPro" id="IPR010129">
    <property type="entry name" value="T1SS_HlyD"/>
</dbReference>
<keyword evidence="6" id="KW-0812">Transmembrane</keyword>
<dbReference type="InterPro" id="IPR058781">
    <property type="entry name" value="HH_AprE-like"/>
</dbReference>
<evidence type="ECO:0000256" key="2">
    <source>
        <dbReference type="ARBA" id="ARBA00009477"/>
    </source>
</evidence>
<dbReference type="PANTHER" id="PTHR30386:SF27">
    <property type="entry name" value="MEMBRANE FUSION PROTEIN (MFP) FAMILY PROTEIN"/>
    <property type="match status" value="1"/>
</dbReference>
<organism evidence="12 13">
    <name type="scientific">Pelosinus baikalensis</name>
    <dbReference type="NCBI Taxonomy" id="2892015"/>
    <lineage>
        <taxon>Bacteria</taxon>
        <taxon>Bacillati</taxon>
        <taxon>Bacillota</taxon>
        <taxon>Negativicutes</taxon>
        <taxon>Selenomonadales</taxon>
        <taxon>Sporomusaceae</taxon>
        <taxon>Pelosinus</taxon>
    </lineage>
</organism>
<dbReference type="Pfam" id="PF25994">
    <property type="entry name" value="HH_AprE"/>
    <property type="match status" value="1"/>
</dbReference>
<feature type="coiled-coil region" evidence="9">
    <location>
        <begin position="251"/>
        <end position="307"/>
    </location>
</feature>
<keyword evidence="7" id="KW-1133">Transmembrane helix</keyword>
<dbReference type="PRINTS" id="PR01490">
    <property type="entry name" value="RTXTOXIND"/>
</dbReference>
<evidence type="ECO:0000256" key="8">
    <source>
        <dbReference type="ARBA" id="ARBA00023136"/>
    </source>
</evidence>
<dbReference type="RefSeq" id="WP_229537554.1">
    <property type="nucleotide sequence ID" value="NZ_JAJHJB010000101.1"/>
</dbReference>
<accession>A0ABS8HZV2</accession>
<keyword evidence="5" id="KW-0997">Cell inner membrane</keyword>
<protein>
    <submittedName>
        <fullName evidence="12">HlyD family type I secretion periplasmic adaptor subunit</fullName>
    </submittedName>
</protein>
<evidence type="ECO:0000259" key="10">
    <source>
        <dbReference type="Pfam" id="PF25994"/>
    </source>
</evidence>
<dbReference type="PANTHER" id="PTHR30386">
    <property type="entry name" value="MEMBRANE FUSION SUBUNIT OF EMRAB-TOLC MULTIDRUG EFFLUX PUMP"/>
    <property type="match status" value="1"/>
</dbReference>
<comment type="subcellular location">
    <subcellularLocation>
        <location evidence="1">Cell inner membrane</location>
        <topology evidence="1">Single-pass membrane protein</topology>
    </subcellularLocation>
</comment>
<gene>
    <name evidence="12" type="ORF">LMF89_25505</name>
</gene>
<dbReference type="InterPro" id="IPR050739">
    <property type="entry name" value="MFP"/>
</dbReference>
<evidence type="ECO:0000256" key="3">
    <source>
        <dbReference type="ARBA" id="ARBA00022448"/>
    </source>
</evidence>
<evidence type="ECO:0000256" key="9">
    <source>
        <dbReference type="SAM" id="Coils"/>
    </source>
</evidence>
<evidence type="ECO:0000313" key="12">
    <source>
        <dbReference type="EMBL" id="MCC5468695.1"/>
    </source>
</evidence>
<dbReference type="EMBL" id="JAJHJB010000101">
    <property type="protein sequence ID" value="MCC5468695.1"/>
    <property type="molecule type" value="Genomic_DNA"/>
</dbReference>
<comment type="caution">
    <text evidence="12">The sequence shown here is derived from an EMBL/GenBank/DDBJ whole genome shotgun (WGS) entry which is preliminary data.</text>
</comment>
<keyword evidence="13" id="KW-1185">Reference proteome</keyword>
<evidence type="ECO:0000259" key="11">
    <source>
        <dbReference type="Pfam" id="PF26002"/>
    </source>
</evidence>
<evidence type="ECO:0000256" key="7">
    <source>
        <dbReference type="ARBA" id="ARBA00022989"/>
    </source>
</evidence>
<dbReference type="Gene3D" id="2.40.30.170">
    <property type="match status" value="1"/>
</dbReference>
<dbReference type="NCBIfam" id="TIGR01843">
    <property type="entry name" value="type_I_hlyD"/>
    <property type="match status" value="1"/>
</dbReference>
<keyword evidence="9" id="KW-0175">Coiled coil</keyword>
<keyword evidence="3" id="KW-0813">Transport</keyword>
<proteinExistence type="inferred from homology"/>
<feature type="domain" description="AprE-like beta-barrel" evidence="11">
    <location>
        <begin position="343"/>
        <end position="427"/>
    </location>
</feature>
<dbReference type="InterPro" id="IPR058982">
    <property type="entry name" value="Beta-barrel_AprE"/>
</dbReference>
<evidence type="ECO:0000256" key="1">
    <source>
        <dbReference type="ARBA" id="ARBA00004377"/>
    </source>
</evidence>
<comment type="similarity">
    <text evidence="2">Belongs to the membrane fusion protein (MFP) (TC 8.A.1) family.</text>
</comment>
<reference evidence="12" key="1">
    <citation type="submission" date="2021-11" db="EMBL/GenBank/DDBJ databases">
        <title>Description of a new species Pelosinus isolated from the bottom sediments of Lake Baikal.</title>
        <authorList>
            <person name="Zakharyuk A."/>
        </authorList>
    </citation>
    <scope>NUCLEOTIDE SEQUENCE</scope>
    <source>
        <strain evidence="12">Bkl1</strain>
    </source>
</reference>
<sequence length="450" mass="51087">MTILKPIQQKSKKPLASYFKKSELEFLPAAQEVIETPPSALGRATAWTIISLVSIALIWAIIGEIDEIAIAPGKIIPSGYSKKIQAEDKNVVKSILVQEGSKVNVGDTLIEFDSTITKADLTRLTKERDFYLLEIQRLIAEKDDHLFYPDSNIKADPQDIQNQLQLYYSNKAAYQSKLGVAQQTIKKAQDALEISRMVVKKATAQFEIDTDQEQKIFELLQAGAVSNFKYQNYKKQEIESYHDLAVHKTEVSQAIHSLEQAQETLQNTISEHNREILSKLVNDRQQLQQIEEELNKAQEKYKLSLVSSPITGTVQQMDVHTVGGVVSQAQTLMIIVPENEALQIEAWIANKDIGFVHEGQEAEIKIETFDYRKYGTLNAKLVEIGSEAIENKGYRGVFEVEKNYFDINGTKIYLVPGMIVTAEIKTRKKQIIQYFLDPFIQYKNEGLRER</sequence>
<name>A0ABS8HZV2_9FIRM</name>
<keyword evidence="8" id="KW-0472">Membrane</keyword>
<dbReference type="Pfam" id="PF26002">
    <property type="entry name" value="Beta-barrel_AprE"/>
    <property type="match status" value="1"/>
</dbReference>
<feature type="domain" description="AprE-like long alpha-helical hairpin" evidence="10">
    <location>
        <begin position="118"/>
        <end position="299"/>
    </location>
</feature>
<evidence type="ECO:0000256" key="5">
    <source>
        <dbReference type="ARBA" id="ARBA00022519"/>
    </source>
</evidence>
<evidence type="ECO:0000313" key="13">
    <source>
        <dbReference type="Proteomes" id="UP001165492"/>
    </source>
</evidence>